<dbReference type="OrthoDB" id="9804328at2"/>
<dbReference type="UniPathway" id="UPA00068">
    <property type="reaction ID" value="UER00171"/>
</dbReference>
<dbReference type="InterPro" id="IPR036480">
    <property type="entry name" value="CarbP_synth_ssu_N_sf"/>
</dbReference>
<dbReference type="PRINTS" id="PR00097">
    <property type="entry name" value="ANTSNTHASEII"/>
</dbReference>
<dbReference type="EMBL" id="CP093217">
    <property type="protein sequence ID" value="UQW80656.1"/>
    <property type="molecule type" value="Genomic_DNA"/>
</dbReference>
<accession>A0A2C6WSA4</accession>
<dbReference type="GO" id="GO:0005524">
    <property type="term" value="F:ATP binding"/>
    <property type="evidence" value="ECO:0007669"/>
    <property type="project" value="UniProtKB-UniRule"/>
</dbReference>
<comment type="subunit">
    <text evidence="11">Composed of two chains; the small (or glutamine) chain promotes the hydrolysis of glutamine to ammonia, which is used by the large (or ammonia) chain to synthesize carbamoyl phosphate. Tetramer of heterodimers (alpha,beta)4.</text>
</comment>
<protein>
    <recommendedName>
        <fullName evidence="11">Carbamoyl phosphate synthase small chain</fullName>
        <ecNumber evidence="11">6.3.5.5</ecNumber>
    </recommendedName>
    <alternativeName>
        <fullName evidence="11">Carbamoyl phosphate synthetase glutamine chain</fullName>
    </alternativeName>
</protein>
<dbReference type="FunFam" id="3.50.30.20:FF:000001">
    <property type="entry name" value="Carbamoyl-phosphate synthase small chain"/>
    <property type="match status" value="1"/>
</dbReference>
<keyword evidence="11" id="KW-0055">Arginine biosynthesis</keyword>
<feature type="binding site" evidence="11">
    <location>
        <position position="252"/>
    </location>
    <ligand>
        <name>L-glutamine</name>
        <dbReference type="ChEBI" id="CHEBI:58359"/>
    </ligand>
</feature>
<dbReference type="AlphaFoldDB" id="A0A2C6WSA4"/>
<dbReference type="InterPro" id="IPR050472">
    <property type="entry name" value="Anth_synth/Amidotransfase"/>
</dbReference>
<dbReference type="FunFam" id="3.40.50.880:FF:000029">
    <property type="entry name" value="Carbamoyl-phosphate synthase small chain"/>
    <property type="match status" value="1"/>
</dbReference>
<comment type="function">
    <text evidence="11">Small subunit of the glutamine-dependent carbamoyl phosphate synthetase (CPSase). CPSase catalyzes the formation of carbamoyl phosphate from the ammonia moiety of glutamine, carbonate, and phosphate donated by ATP, constituting the first step of 2 biosynthetic pathways, one leading to arginine and/or urea and the other to pyrimidine nucleotides. The small subunit (glutamine amidotransferase) binds and cleaves glutamine to supply the large subunit with the substrate ammonia.</text>
</comment>
<dbReference type="GO" id="GO:0006207">
    <property type="term" value="P:'de novo' pyrimidine nucleobase biosynthetic process"/>
    <property type="evidence" value="ECO:0007669"/>
    <property type="project" value="InterPro"/>
</dbReference>
<dbReference type="HAMAP" id="MF_01209">
    <property type="entry name" value="CPSase_S_chain"/>
    <property type="match status" value="1"/>
</dbReference>
<feature type="binding site" evidence="11">
    <location>
        <position position="293"/>
    </location>
    <ligand>
        <name>L-glutamine</name>
        <dbReference type="ChEBI" id="CHEBI:58359"/>
    </ligand>
</feature>
<evidence type="ECO:0000256" key="10">
    <source>
        <dbReference type="ARBA" id="ARBA00049285"/>
    </source>
</evidence>
<keyword evidence="16" id="KW-1185">Reference proteome</keyword>
<evidence type="ECO:0000256" key="7">
    <source>
        <dbReference type="ARBA" id="ARBA00022962"/>
    </source>
</evidence>
<organism evidence="13 15">
    <name type="scientific">Staphylococcus edaphicus</name>
    <dbReference type="NCBI Taxonomy" id="1955013"/>
    <lineage>
        <taxon>Bacteria</taxon>
        <taxon>Bacillati</taxon>
        <taxon>Bacillota</taxon>
        <taxon>Bacilli</taxon>
        <taxon>Bacillales</taxon>
        <taxon>Staphylococcaceae</taxon>
        <taxon>Staphylococcus</taxon>
    </lineage>
</organism>
<evidence type="ECO:0000256" key="4">
    <source>
        <dbReference type="ARBA" id="ARBA00022598"/>
    </source>
</evidence>
<keyword evidence="7 11" id="KW-0315">Glutamine amidotransferase</keyword>
<dbReference type="UniPathway" id="UPA00070">
    <property type="reaction ID" value="UER00115"/>
</dbReference>
<dbReference type="NCBIfam" id="TIGR01368">
    <property type="entry name" value="CPSaseIIsmall"/>
    <property type="match status" value="1"/>
</dbReference>
<dbReference type="PRINTS" id="PR00096">
    <property type="entry name" value="GATASE"/>
</dbReference>
<dbReference type="Proteomes" id="UP000223828">
    <property type="component" value="Unassembled WGS sequence"/>
</dbReference>
<dbReference type="EMBL" id="MRZN01000002">
    <property type="protein sequence ID" value="PHK50674.1"/>
    <property type="molecule type" value="Genomic_DNA"/>
</dbReference>
<feature type="binding site" evidence="11">
    <location>
        <position position="290"/>
    </location>
    <ligand>
        <name>L-glutamine</name>
        <dbReference type="ChEBI" id="CHEBI:58359"/>
    </ligand>
</feature>
<dbReference type="EC" id="6.3.5.5" evidence="11"/>
<dbReference type="SUPFAM" id="SSF52317">
    <property type="entry name" value="Class I glutamine amidotransferase-like"/>
    <property type="match status" value="1"/>
</dbReference>
<dbReference type="GO" id="GO:0004088">
    <property type="term" value="F:carbamoyl-phosphate synthase (glutamine-hydrolyzing) activity"/>
    <property type="evidence" value="ECO:0007669"/>
    <property type="project" value="UniProtKB-UniRule"/>
</dbReference>
<dbReference type="NCBIfam" id="NF009475">
    <property type="entry name" value="PRK12838.1"/>
    <property type="match status" value="1"/>
</dbReference>
<dbReference type="Gene3D" id="3.50.30.20">
    <property type="entry name" value="Carbamoyl-phosphate synthase small subunit, N-terminal domain"/>
    <property type="match status" value="1"/>
</dbReference>
<dbReference type="InterPro" id="IPR029062">
    <property type="entry name" value="Class_I_gatase-like"/>
</dbReference>
<comment type="pathway">
    <text evidence="2 11">Amino-acid biosynthesis; L-arginine biosynthesis; carbamoyl phosphate from bicarbonate: step 1/1.</text>
</comment>
<evidence type="ECO:0000256" key="6">
    <source>
        <dbReference type="ARBA" id="ARBA00022840"/>
    </source>
</evidence>
<feature type="binding site" evidence="11">
    <location>
        <position position="223"/>
    </location>
    <ligand>
        <name>L-glutamine</name>
        <dbReference type="ChEBI" id="CHEBI:58359"/>
    </ligand>
</feature>
<dbReference type="SUPFAM" id="SSF52021">
    <property type="entry name" value="Carbamoyl phosphate synthetase, small subunit N-terminal domain"/>
    <property type="match status" value="1"/>
</dbReference>
<sequence>MLKKRYLVLEDGSYYEGYPIGSDNLTIGEIVFNTAMTGYQETISDPSYTGQIITFTYPLIGNYGINRDDFEALVPTLNGVVVKEASHQPSNFRKQKTFHEVLVEYDIPGISGVDTRSITRKIRNHGVLKAAFTDEKSNIDTVIANLKAVDLPRNEVTTVSTKTPYVSTGYGLSVVLVDFGKKQNIVRELNARGCNVTVVPYDTSAEAIIRMSPDGVMLSNGPGDPDEVQVAVEMIKGILGHIPFFGICLGHQLFALSQGASSFKMKFGHRGANHPVKDLNTGKIALTSQNHGYAIDKDSLKNTDLEITHIAINDDTVEGLRHKTLPAFSVQYHPEACPGPSDSNYLFDEFIDMINDYKTKELTNNA</sequence>
<feature type="binding site" evidence="11">
    <location>
        <position position="47"/>
    </location>
    <ligand>
        <name>L-glutamine</name>
        <dbReference type="ChEBI" id="CHEBI:58359"/>
    </ligand>
</feature>
<keyword evidence="8 11" id="KW-0665">Pyrimidine biosynthesis</keyword>
<keyword evidence="5 11" id="KW-0547">Nucleotide-binding</keyword>
<dbReference type="RefSeq" id="WP_099089360.1">
    <property type="nucleotide sequence ID" value="NZ_CP093217.1"/>
</dbReference>
<comment type="pathway">
    <text evidence="1 11">Pyrimidine metabolism; UMP biosynthesis via de novo pathway; (S)-dihydroorotate from bicarbonate: step 1/3.</text>
</comment>
<dbReference type="PROSITE" id="PS51273">
    <property type="entry name" value="GATASE_TYPE_1"/>
    <property type="match status" value="1"/>
</dbReference>
<name>A0A2C6WSA4_9STAP</name>
<evidence type="ECO:0000256" key="5">
    <source>
        <dbReference type="ARBA" id="ARBA00022741"/>
    </source>
</evidence>
<feature type="binding site" evidence="11">
    <location>
        <position position="292"/>
    </location>
    <ligand>
        <name>L-glutamine</name>
        <dbReference type="ChEBI" id="CHEBI:58359"/>
    </ligand>
</feature>
<feature type="active site" evidence="11">
    <location>
        <position position="335"/>
    </location>
</feature>
<comment type="catalytic activity">
    <reaction evidence="10 11">
        <text>L-glutamine + H2O = L-glutamate + NH4(+)</text>
        <dbReference type="Rhea" id="RHEA:15889"/>
        <dbReference type="ChEBI" id="CHEBI:15377"/>
        <dbReference type="ChEBI" id="CHEBI:28938"/>
        <dbReference type="ChEBI" id="CHEBI:29985"/>
        <dbReference type="ChEBI" id="CHEBI:58359"/>
    </reaction>
</comment>
<reference evidence="13" key="1">
    <citation type="journal article" date="2017" name="Appl. Environ. Microbiol.">
        <title>Staphylococcus edaphicus sp. nov., isolated in Antarctica, harbours mecC gene and genomic islands with suspected role in adaptation to extreme environment.</title>
        <authorList>
            <person name="Pantucek R."/>
            <person name="Sedlacek I."/>
            <person name="Indrakova A."/>
            <person name="Vrbovska V."/>
            <person name="Maslanova I."/>
            <person name="Kovarovic V."/>
            <person name="Svec P."/>
            <person name="Kralova S."/>
            <person name="Kristofova L."/>
            <person name="Keklakova J."/>
            <person name="Petras P."/>
            <person name="Doskar J."/>
        </authorList>
    </citation>
    <scope>NUCLEOTIDE SEQUENCE</scope>
    <source>
        <strain evidence="13">CCM 8730</strain>
    </source>
</reference>
<dbReference type="CDD" id="cd01744">
    <property type="entry name" value="GATase1_CPSase"/>
    <property type="match status" value="1"/>
</dbReference>
<evidence type="ECO:0000256" key="11">
    <source>
        <dbReference type="HAMAP-Rule" id="MF_01209"/>
    </source>
</evidence>
<evidence type="ECO:0000313" key="16">
    <source>
        <dbReference type="Proteomes" id="UP001056588"/>
    </source>
</evidence>
<evidence type="ECO:0000259" key="12">
    <source>
        <dbReference type="SMART" id="SM01097"/>
    </source>
</evidence>
<dbReference type="InterPro" id="IPR002474">
    <property type="entry name" value="CarbamoylP_synth_ssu_N"/>
</dbReference>
<gene>
    <name evidence="11" type="primary">carA</name>
    <name evidence="13" type="ORF">BTJ66_02210</name>
    <name evidence="14" type="ORF">MNY58_08620</name>
</gene>
<evidence type="ECO:0000256" key="2">
    <source>
        <dbReference type="ARBA" id="ARBA00005077"/>
    </source>
</evidence>
<dbReference type="GO" id="GO:0044205">
    <property type="term" value="P:'de novo' UMP biosynthetic process"/>
    <property type="evidence" value="ECO:0007669"/>
    <property type="project" value="UniProtKB-UniRule"/>
</dbReference>
<reference evidence="13" key="3">
    <citation type="submission" date="2017-10" db="EMBL/GenBank/DDBJ databases">
        <authorList>
            <person name="Vrbovska V."/>
            <person name="Kovarovic V."/>
            <person name="Indrakova A."/>
        </authorList>
    </citation>
    <scope>NUCLEOTIDE SEQUENCE</scope>
    <source>
        <strain evidence="13">CCM 8730</strain>
    </source>
</reference>
<keyword evidence="4 11" id="KW-0436">Ligase</keyword>
<feature type="binding site" evidence="11">
    <location>
        <position position="221"/>
    </location>
    <ligand>
        <name>L-glutamine</name>
        <dbReference type="ChEBI" id="CHEBI:58359"/>
    </ligand>
</feature>
<dbReference type="Gene3D" id="3.40.50.880">
    <property type="match status" value="1"/>
</dbReference>
<dbReference type="PANTHER" id="PTHR43418">
    <property type="entry name" value="MULTIFUNCTIONAL TRYPTOPHAN BIOSYNTHESIS PROTEIN-RELATED"/>
    <property type="match status" value="1"/>
</dbReference>
<feature type="active site" description="Nucleophile" evidence="11">
    <location>
        <position position="248"/>
    </location>
</feature>
<evidence type="ECO:0000256" key="8">
    <source>
        <dbReference type="ARBA" id="ARBA00022975"/>
    </source>
</evidence>
<dbReference type="InterPro" id="IPR006274">
    <property type="entry name" value="CarbamoylP_synth_ssu"/>
</dbReference>
<dbReference type="GO" id="GO:0006526">
    <property type="term" value="P:L-arginine biosynthetic process"/>
    <property type="evidence" value="ECO:0007669"/>
    <property type="project" value="UniProtKB-UniRule"/>
</dbReference>
<feature type="region of interest" description="CPSase" evidence="11">
    <location>
        <begin position="1"/>
        <end position="170"/>
    </location>
</feature>
<dbReference type="PRINTS" id="PR00099">
    <property type="entry name" value="CPSGATASE"/>
</dbReference>
<dbReference type="InterPro" id="IPR017926">
    <property type="entry name" value="GATASE"/>
</dbReference>
<dbReference type="Pfam" id="PF00117">
    <property type="entry name" value="GATase"/>
    <property type="match status" value="1"/>
</dbReference>
<proteinExistence type="inferred from homology"/>
<dbReference type="SMART" id="SM01097">
    <property type="entry name" value="CPSase_sm_chain"/>
    <property type="match status" value="1"/>
</dbReference>
<feature type="domain" description="Carbamoyl-phosphate synthase small subunit N-terminal" evidence="12">
    <location>
        <begin position="3"/>
        <end position="133"/>
    </location>
</feature>
<dbReference type="PANTHER" id="PTHR43418:SF7">
    <property type="entry name" value="CARBAMOYL-PHOSPHATE SYNTHASE SMALL CHAIN"/>
    <property type="match status" value="1"/>
</dbReference>
<dbReference type="Proteomes" id="UP001056588">
    <property type="component" value="Chromosome"/>
</dbReference>
<evidence type="ECO:0000313" key="13">
    <source>
        <dbReference type="EMBL" id="PHK50674.1"/>
    </source>
</evidence>
<keyword evidence="6 11" id="KW-0067">ATP-binding</keyword>
<comment type="catalytic activity">
    <reaction evidence="9 11">
        <text>hydrogencarbonate + L-glutamine + 2 ATP + H2O = carbamoyl phosphate + L-glutamate + 2 ADP + phosphate + 2 H(+)</text>
        <dbReference type="Rhea" id="RHEA:18633"/>
        <dbReference type="ChEBI" id="CHEBI:15377"/>
        <dbReference type="ChEBI" id="CHEBI:15378"/>
        <dbReference type="ChEBI" id="CHEBI:17544"/>
        <dbReference type="ChEBI" id="CHEBI:29985"/>
        <dbReference type="ChEBI" id="CHEBI:30616"/>
        <dbReference type="ChEBI" id="CHEBI:43474"/>
        <dbReference type="ChEBI" id="CHEBI:58228"/>
        <dbReference type="ChEBI" id="CHEBI:58359"/>
        <dbReference type="ChEBI" id="CHEBI:456216"/>
        <dbReference type="EC" id="6.3.5.5"/>
    </reaction>
</comment>
<evidence type="ECO:0000313" key="15">
    <source>
        <dbReference type="Proteomes" id="UP000223828"/>
    </source>
</evidence>
<evidence type="ECO:0000256" key="9">
    <source>
        <dbReference type="ARBA" id="ARBA00048816"/>
    </source>
</evidence>
<evidence type="ECO:0000256" key="3">
    <source>
        <dbReference type="ARBA" id="ARBA00007800"/>
    </source>
</evidence>
<evidence type="ECO:0000256" key="1">
    <source>
        <dbReference type="ARBA" id="ARBA00004812"/>
    </source>
</evidence>
<feature type="active site" evidence="11">
    <location>
        <position position="333"/>
    </location>
</feature>
<evidence type="ECO:0000313" key="14">
    <source>
        <dbReference type="EMBL" id="UQW80656.1"/>
    </source>
</evidence>
<reference evidence="14" key="4">
    <citation type="submission" date="2022-03" db="EMBL/GenBank/DDBJ databases">
        <title>Complete Genome Sequence of Staphylococcus edaphicus strain CCM 8731.</title>
        <authorList>
            <person name="Rimmer C.O."/>
            <person name="Thomas J.C."/>
        </authorList>
    </citation>
    <scope>NUCLEOTIDE SEQUENCE</scope>
    <source>
        <strain evidence="14">CCM 8731</strain>
    </source>
</reference>
<dbReference type="InterPro" id="IPR035686">
    <property type="entry name" value="CPSase_GATase1"/>
</dbReference>
<reference evidence="15" key="2">
    <citation type="submission" date="2017-10" db="EMBL/GenBank/DDBJ databases">
        <title>Staphylococcus edaphicus sp. nov., isolated in Antarctica, harbouring mecC gene and genomic islands essential in adaptation to extreme environment.</title>
        <authorList>
            <person name="Pantucek R."/>
            <person name="Sedlacek I."/>
            <person name="Indrakova A."/>
            <person name="Vrbovska V."/>
            <person name="Maslanova I."/>
            <person name="Kovarovic V."/>
            <person name="Svec P."/>
            <person name="Kralova S."/>
            <person name="Kristofova L."/>
            <person name="Keklakova J."/>
            <person name="Petras P."/>
            <person name="Doskar J."/>
        </authorList>
    </citation>
    <scope>NUCLEOTIDE SEQUENCE [LARGE SCALE GENOMIC DNA]</scope>
    <source>
        <strain evidence="15">CCM 5085</strain>
    </source>
</reference>
<dbReference type="GO" id="GO:0006541">
    <property type="term" value="P:glutamine metabolic process"/>
    <property type="evidence" value="ECO:0007669"/>
    <property type="project" value="InterPro"/>
</dbReference>
<keyword evidence="11" id="KW-0028">Amino-acid biosynthesis</keyword>
<dbReference type="Pfam" id="PF00988">
    <property type="entry name" value="CPSase_sm_chain"/>
    <property type="match status" value="1"/>
</dbReference>
<comment type="similarity">
    <text evidence="3 11">Belongs to the CarA family.</text>
</comment>
<feature type="binding site" evidence="11">
    <location>
        <position position="249"/>
    </location>
    <ligand>
        <name>L-glutamine</name>
        <dbReference type="ChEBI" id="CHEBI:58359"/>
    </ligand>
</feature>